<dbReference type="PRINTS" id="PR00765">
    <property type="entry name" value="CRBOXYPTASEA"/>
</dbReference>
<keyword evidence="9" id="KW-0378">Hydrolase</keyword>
<dbReference type="GO" id="GO:0004180">
    <property type="term" value="F:carboxypeptidase activity"/>
    <property type="evidence" value="ECO:0007669"/>
    <property type="project" value="UniProtKB-KW"/>
</dbReference>
<dbReference type="PROSITE" id="PS00133">
    <property type="entry name" value="CARBOXYPEPT_ZN_2"/>
    <property type="match status" value="1"/>
</dbReference>
<dbReference type="RefSeq" id="WP_322474231.1">
    <property type="nucleotide sequence ID" value="NZ_JBHRZG010000006.1"/>
</dbReference>
<dbReference type="EMBL" id="JBHRZG010000006">
    <property type="protein sequence ID" value="MFC3832357.1"/>
    <property type="molecule type" value="Genomic_DNA"/>
</dbReference>
<sequence>MPRFPSVLVTAALLLSACTQTPPPTTGTPGRATPLATAAECATFQSTPTVITRVVFRTDRDWTDIVKTFEPVGGTRAQRVVLLDVGQADFERLRVTAAVRGWTVSIDQAATDRANAASTVRPLSIPNYACYRTVEETYASAQALAAQYPNLATWTAIGPTWLKTRGQGGYDMYELVLTNRSTGGVKPKLMVTASIHAREYTPAELTTRFAEYLLSNYGTDADITWMLDTQEVHLVLQTNPDGRKKAEAGASWRKNVNTLNGCTTTYGVDLNRNFSFHWNSGGSSTAPCNETYMGPSAASEPETQNIQALMNRVFPDQRGPNMTDPAPADAMGVYIDVHSYSNLVLWPWGDTSTPAPNAAGLQSLGRKLAYFNGYTPEQSIGLYPTSGTTIDYAYGNLGVAAYTFELGSAFFEPCSTFTGTILPQNQAALLYALRVARAPYQLGSGADILNVSAPATVASGTTFTLSATADNTRFNTSNGAEATRTVASAEYTVDTPPWAGGTAQPLGAADGTFNAASEGVRASIPTAGLSEGRHTIYVRARNSAGGYGPVSAVFVTVTPPGTNAAPSASFTSTVSGLSATFTDTSTDTDGTIASRSWNFGDGTTSTAANPTKTYAAAGTYTVTLTVTDGGGLSSTTTRTVTVSSATTTTYTGTLARRGNNSYQPGTAGFTHAGGTITGQLTGPAGTDFDLYLQKLSGSTWSTVAQSTGSTSAENVNHAATSGTYRWRVYAYSGTGSYTLTQTR</sequence>
<dbReference type="InterPro" id="IPR022409">
    <property type="entry name" value="PKD/Chitinase_dom"/>
</dbReference>
<dbReference type="SUPFAM" id="SSF89260">
    <property type="entry name" value="Collagen-binding domain"/>
    <property type="match status" value="1"/>
</dbReference>
<dbReference type="Gene3D" id="2.60.120.380">
    <property type="match status" value="1"/>
</dbReference>
<evidence type="ECO:0000259" key="8">
    <source>
        <dbReference type="PROSITE" id="PS52035"/>
    </source>
</evidence>
<evidence type="ECO:0000256" key="6">
    <source>
        <dbReference type="SAM" id="SignalP"/>
    </source>
</evidence>
<keyword evidence="9" id="KW-0645">Protease</keyword>
<keyword evidence="9" id="KW-0121">Carboxypeptidase</keyword>
<dbReference type="PANTHER" id="PTHR11705">
    <property type="entry name" value="PROTEASE FAMILY M14 CARBOXYPEPTIDASE A,B"/>
    <property type="match status" value="1"/>
</dbReference>
<feature type="active site" description="Proton donor/acceptor" evidence="5">
    <location>
        <position position="405"/>
    </location>
</feature>
<dbReference type="Gene3D" id="2.60.40.10">
    <property type="entry name" value="Immunoglobulins"/>
    <property type="match status" value="1"/>
</dbReference>
<dbReference type="Proteomes" id="UP001595803">
    <property type="component" value="Unassembled WGS sequence"/>
</dbReference>
<organism evidence="9 10">
    <name type="scientific">Deinococcus rufus</name>
    <dbReference type="NCBI Taxonomy" id="2136097"/>
    <lineage>
        <taxon>Bacteria</taxon>
        <taxon>Thermotogati</taxon>
        <taxon>Deinococcota</taxon>
        <taxon>Deinococci</taxon>
        <taxon>Deinococcales</taxon>
        <taxon>Deinococcaceae</taxon>
        <taxon>Deinococcus</taxon>
    </lineage>
</organism>
<dbReference type="SMART" id="SM00089">
    <property type="entry name" value="PKD"/>
    <property type="match status" value="1"/>
</dbReference>
<dbReference type="Pfam" id="PF18911">
    <property type="entry name" value="PKD_4"/>
    <property type="match status" value="1"/>
</dbReference>
<accession>A0ABV7Z6R4</accession>
<keyword evidence="10" id="KW-1185">Reference proteome</keyword>
<comment type="caution">
    <text evidence="9">The sequence shown here is derived from an EMBL/GenBank/DDBJ whole genome shotgun (WGS) entry which is preliminary data.</text>
</comment>
<dbReference type="InterPro" id="IPR035986">
    <property type="entry name" value="PKD_dom_sf"/>
</dbReference>
<evidence type="ECO:0000256" key="3">
    <source>
        <dbReference type="ARBA" id="ARBA00022723"/>
    </source>
</evidence>
<dbReference type="InterPro" id="IPR000834">
    <property type="entry name" value="Peptidase_M14"/>
</dbReference>
<feature type="domain" description="PKD" evidence="7">
    <location>
        <begin position="562"/>
        <end position="649"/>
    </location>
</feature>
<feature type="signal peptide" evidence="6">
    <location>
        <begin position="1"/>
        <end position="21"/>
    </location>
</feature>
<proteinExistence type="inferred from homology"/>
<dbReference type="PANTHER" id="PTHR11705:SF119">
    <property type="entry name" value="OS02G0119300 PROTEIN"/>
    <property type="match status" value="1"/>
</dbReference>
<dbReference type="InterPro" id="IPR013783">
    <property type="entry name" value="Ig-like_fold"/>
</dbReference>
<dbReference type="SUPFAM" id="SSF53187">
    <property type="entry name" value="Zn-dependent exopeptidases"/>
    <property type="match status" value="1"/>
</dbReference>
<dbReference type="Pfam" id="PF00246">
    <property type="entry name" value="Peptidase_M14"/>
    <property type="match status" value="1"/>
</dbReference>
<dbReference type="CDD" id="cd00146">
    <property type="entry name" value="PKD"/>
    <property type="match status" value="1"/>
</dbReference>
<evidence type="ECO:0000256" key="2">
    <source>
        <dbReference type="ARBA" id="ARBA00005988"/>
    </source>
</evidence>
<dbReference type="SMART" id="SM00631">
    <property type="entry name" value="Zn_pept"/>
    <property type="match status" value="1"/>
</dbReference>
<dbReference type="PROSITE" id="PS51257">
    <property type="entry name" value="PROKAR_LIPOPROTEIN"/>
    <property type="match status" value="1"/>
</dbReference>
<dbReference type="InterPro" id="IPR000601">
    <property type="entry name" value="PKD_dom"/>
</dbReference>
<gene>
    <name evidence="9" type="ORF">ACFOSB_05760</name>
</gene>
<name>A0ABV7Z6R4_9DEIO</name>
<dbReference type="PROSITE" id="PS52035">
    <property type="entry name" value="PEPTIDASE_M14"/>
    <property type="match status" value="1"/>
</dbReference>
<dbReference type="PROSITE" id="PS50093">
    <property type="entry name" value="PKD"/>
    <property type="match status" value="1"/>
</dbReference>
<evidence type="ECO:0000259" key="7">
    <source>
        <dbReference type="PROSITE" id="PS50093"/>
    </source>
</evidence>
<evidence type="ECO:0000256" key="1">
    <source>
        <dbReference type="ARBA" id="ARBA00001947"/>
    </source>
</evidence>
<keyword evidence="3" id="KW-0479">Metal-binding</keyword>
<comment type="similarity">
    <text evidence="2 5">Belongs to the peptidase M14 family.</text>
</comment>
<feature type="domain" description="Peptidase M14" evidence="8">
    <location>
        <begin position="130"/>
        <end position="436"/>
    </location>
</feature>
<feature type="chain" id="PRO_5047067172" evidence="6">
    <location>
        <begin position="22"/>
        <end position="743"/>
    </location>
</feature>
<evidence type="ECO:0000313" key="9">
    <source>
        <dbReference type="EMBL" id="MFC3832357.1"/>
    </source>
</evidence>
<keyword evidence="4" id="KW-0862">Zinc</keyword>
<comment type="cofactor">
    <cofactor evidence="1">
        <name>Zn(2+)</name>
        <dbReference type="ChEBI" id="CHEBI:29105"/>
    </cofactor>
</comment>
<dbReference type="Gene3D" id="3.40.630.10">
    <property type="entry name" value="Zn peptidases"/>
    <property type="match status" value="1"/>
</dbReference>
<dbReference type="InterPro" id="IPR057247">
    <property type="entry name" value="CARBOXYPEPT_ZN_2"/>
</dbReference>
<protein>
    <submittedName>
        <fullName evidence="9">M14 family zinc carboxypeptidase</fullName>
    </submittedName>
</protein>
<dbReference type="SUPFAM" id="SSF49299">
    <property type="entry name" value="PKD domain"/>
    <property type="match status" value="1"/>
</dbReference>
<keyword evidence="6" id="KW-0732">Signal</keyword>
<evidence type="ECO:0000256" key="5">
    <source>
        <dbReference type="PROSITE-ProRule" id="PRU01379"/>
    </source>
</evidence>
<evidence type="ECO:0000313" key="10">
    <source>
        <dbReference type="Proteomes" id="UP001595803"/>
    </source>
</evidence>
<evidence type="ECO:0000256" key="4">
    <source>
        <dbReference type="ARBA" id="ARBA00022833"/>
    </source>
</evidence>
<reference evidence="10" key="1">
    <citation type="journal article" date="2019" name="Int. J. Syst. Evol. Microbiol.">
        <title>The Global Catalogue of Microorganisms (GCM) 10K type strain sequencing project: providing services to taxonomists for standard genome sequencing and annotation.</title>
        <authorList>
            <consortium name="The Broad Institute Genomics Platform"/>
            <consortium name="The Broad Institute Genome Sequencing Center for Infectious Disease"/>
            <person name="Wu L."/>
            <person name="Ma J."/>
        </authorList>
    </citation>
    <scope>NUCLEOTIDE SEQUENCE [LARGE SCALE GENOMIC DNA]</scope>
    <source>
        <strain evidence="10">CCTCC AB 2017081</strain>
    </source>
</reference>